<comment type="similarity">
    <text evidence="1">Belongs to the LTO1 family.</text>
</comment>
<dbReference type="Pfam" id="PF09811">
    <property type="entry name" value="Yae1_N"/>
    <property type="match status" value="1"/>
</dbReference>
<dbReference type="GeneID" id="91096871"/>
<reference evidence="4 5" key="1">
    <citation type="submission" date="2024-01" db="EMBL/GenBank/DDBJ databases">
        <title>Comparative genomics of Cryptococcus and Kwoniella reveals pathogenesis evolution and contrasting modes of karyotype evolution via chromosome fusion or intercentromeric recombination.</title>
        <authorList>
            <person name="Coelho M.A."/>
            <person name="David-Palma M."/>
            <person name="Shea T."/>
            <person name="Bowers K."/>
            <person name="McGinley-Smith S."/>
            <person name="Mohammad A.W."/>
            <person name="Gnirke A."/>
            <person name="Yurkov A.M."/>
            <person name="Nowrousian M."/>
            <person name="Sun S."/>
            <person name="Cuomo C.A."/>
            <person name="Heitman J."/>
        </authorList>
    </citation>
    <scope>NUCLEOTIDE SEQUENCE [LARGE SCALE GENOMIC DNA]</scope>
    <source>
        <strain evidence="4 5">CBS 6074</strain>
    </source>
</reference>
<accession>A0AAX4K1J8</accession>
<feature type="domain" description="Essential protein Yae1 N-terminal" evidence="3">
    <location>
        <begin position="30"/>
        <end position="68"/>
    </location>
</feature>
<dbReference type="PANTHER" id="PTHR28532">
    <property type="entry name" value="GEO13458P1"/>
    <property type="match status" value="1"/>
</dbReference>
<dbReference type="InterPro" id="IPR052436">
    <property type="entry name" value="LTO1_adapter"/>
</dbReference>
<evidence type="ECO:0000259" key="3">
    <source>
        <dbReference type="Pfam" id="PF09811"/>
    </source>
</evidence>
<evidence type="ECO:0000313" key="4">
    <source>
        <dbReference type="EMBL" id="WWC91259.1"/>
    </source>
</evidence>
<dbReference type="RefSeq" id="XP_066078021.1">
    <property type="nucleotide sequence ID" value="XM_066221924.1"/>
</dbReference>
<proteinExistence type="inferred from homology"/>
<evidence type="ECO:0000256" key="1">
    <source>
        <dbReference type="ARBA" id="ARBA00038090"/>
    </source>
</evidence>
<sequence>MDVDSDHRTNGEDDVLDEITNMESKFYQQGYQDGFDHGKLHGLFEGRELGKEKAWELWEEVGFYQGLAETYITLLNNNEELIKGKDGIGGAGLGGGRKGKDARIINHAQILLGLIDSFPTINPSQPQSSSNPPTSTSESVLSSGLESKEIDLSNLISNIRSRYKLLCSSLNIKPRLQTAQFIEAIPGSGASNITSEVQEGIEGPVKGVDTRQLRF</sequence>
<dbReference type="EMBL" id="CP144105">
    <property type="protein sequence ID" value="WWC91259.1"/>
    <property type="molecule type" value="Genomic_DNA"/>
</dbReference>
<organism evidence="4 5">
    <name type="scientific">Kwoniella dendrophila CBS 6074</name>
    <dbReference type="NCBI Taxonomy" id="1295534"/>
    <lineage>
        <taxon>Eukaryota</taxon>
        <taxon>Fungi</taxon>
        <taxon>Dikarya</taxon>
        <taxon>Basidiomycota</taxon>
        <taxon>Agaricomycotina</taxon>
        <taxon>Tremellomycetes</taxon>
        <taxon>Tremellales</taxon>
        <taxon>Cryptococcaceae</taxon>
        <taxon>Kwoniella</taxon>
    </lineage>
</organism>
<feature type="compositionally biased region" description="Low complexity" evidence="2">
    <location>
        <begin position="122"/>
        <end position="137"/>
    </location>
</feature>
<evidence type="ECO:0000313" key="5">
    <source>
        <dbReference type="Proteomes" id="UP001355207"/>
    </source>
</evidence>
<dbReference type="PANTHER" id="PTHR28532:SF1">
    <property type="entry name" value="ORAL CANCER OVEREXPRESSED 1"/>
    <property type="match status" value="1"/>
</dbReference>
<dbReference type="InterPro" id="IPR019191">
    <property type="entry name" value="Essential_protein_Yae1_N"/>
</dbReference>
<feature type="region of interest" description="Disordered" evidence="2">
    <location>
        <begin position="121"/>
        <end position="142"/>
    </location>
</feature>
<dbReference type="AlphaFoldDB" id="A0AAX4K1J8"/>
<evidence type="ECO:0000256" key="2">
    <source>
        <dbReference type="SAM" id="MobiDB-lite"/>
    </source>
</evidence>
<gene>
    <name evidence="4" type="ORF">L201_006202</name>
</gene>
<keyword evidence="5" id="KW-1185">Reference proteome</keyword>
<name>A0AAX4K1J8_9TREE</name>
<protein>
    <recommendedName>
        <fullName evidence="3">Essential protein Yae1 N-terminal domain-containing protein</fullName>
    </recommendedName>
</protein>
<dbReference type="Proteomes" id="UP001355207">
    <property type="component" value="Chromosome 8"/>
</dbReference>